<organism evidence="2 3">
    <name type="scientific">Prorocentrum cordatum</name>
    <dbReference type="NCBI Taxonomy" id="2364126"/>
    <lineage>
        <taxon>Eukaryota</taxon>
        <taxon>Sar</taxon>
        <taxon>Alveolata</taxon>
        <taxon>Dinophyceae</taxon>
        <taxon>Prorocentrales</taxon>
        <taxon>Prorocentraceae</taxon>
        <taxon>Prorocentrum</taxon>
    </lineage>
</organism>
<feature type="non-terminal residue" evidence="2">
    <location>
        <position position="54"/>
    </location>
</feature>
<dbReference type="Proteomes" id="UP001189429">
    <property type="component" value="Unassembled WGS sequence"/>
</dbReference>
<feature type="compositionally biased region" description="Basic and acidic residues" evidence="1">
    <location>
        <begin position="11"/>
        <end position="25"/>
    </location>
</feature>
<feature type="region of interest" description="Disordered" evidence="1">
    <location>
        <begin position="1"/>
        <end position="54"/>
    </location>
</feature>
<comment type="caution">
    <text evidence="2">The sequence shown here is derived from an EMBL/GenBank/DDBJ whole genome shotgun (WGS) entry which is preliminary data.</text>
</comment>
<reference evidence="2" key="1">
    <citation type="submission" date="2023-10" db="EMBL/GenBank/DDBJ databases">
        <authorList>
            <person name="Chen Y."/>
            <person name="Shah S."/>
            <person name="Dougan E. K."/>
            <person name="Thang M."/>
            <person name="Chan C."/>
        </authorList>
    </citation>
    <scope>NUCLEOTIDE SEQUENCE [LARGE SCALE GENOMIC DNA]</scope>
</reference>
<dbReference type="EMBL" id="CAUYUJ010018671">
    <property type="protein sequence ID" value="CAK0885422.1"/>
    <property type="molecule type" value="Genomic_DNA"/>
</dbReference>
<protein>
    <submittedName>
        <fullName evidence="2">Uncharacterized protein</fullName>
    </submittedName>
</protein>
<evidence type="ECO:0000256" key="1">
    <source>
        <dbReference type="SAM" id="MobiDB-lite"/>
    </source>
</evidence>
<name>A0ABN9WG94_9DINO</name>
<accession>A0ABN9WG94</accession>
<evidence type="ECO:0000313" key="2">
    <source>
        <dbReference type="EMBL" id="CAK0885422.1"/>
    </source>
</evidence>
<gene>
    <name evidence="2" type="ORF">PCOR1329_LOCUS67045</name>
</gene>
<proteinExistence type="predicted"/>
<sequence>MSGEGGARVPPARERDRASARERRGSRFPRHGAPVARKGPRCRVRRPEGGGPSR</sequence>
<evidence type="ECO:0000313" key="3">
    <source>
        <dbReference type="Proteomes" id="UP001189429"/>
    </source>
</evidence>
<keyword evidence="3" id="KW-1185">Reference proteome</keyword>